<keyword evidence="6 11" id="KW-0812">Transmembrane</keyword>
<dbReference type="Proteomes" id="UP000196536">
    <property type="component" value="Unassembled WGS sequence"/>
</dbReference>
<accession>A0A1Z9YWV9</accession>
<feature type="transmembrane region" description="Helical" evidence="11">
    <location>
        <begin position="307"/>
        <end position="327"/>
    </location>
</feature>
<dbReference type="CDD" id="cd12822">
    <property type="entry name" value="TmCorA-like"/>
    <property type="match status" value="1"/>
</dbReference>
<dbReference type="InterPro" id="IPR045863">
    <property type="entry name" value="CorA_TM1_TM2"/>
</dbReference>
<keyword evidence="4" id="KW-1003">Cell membrane</keyword>
<dbReference type="Gene3D" id="1.20.58.340">
    <property type="entry name" value="Magnesium transport protein CorA, transmembrane region"/>
    <property type="match status" value="2"/>
</dbReference>
<dbReference type="InterPro" id="IPR045861">
    <property type="entry name" value="CorA_cytoplasmic_dom"/>
</dbReference>
<evidence type="ECO:0000256" key="1">
    <source>
        <dbReference type="ARBA" id="ARBA00004651"/>
    </source>
</evidence>
<dbReference type="Gene3D" id="3.30.460.20">
    <property type="entry name" value="CorA soluble domain-like"/>
    <property type="match status" value="1"/>
</dbReference>
<evidence type="ECO:0000256" key="10">
    <source>
        <dbReference type="ARBA" id="ARBA00023136"/>
    </source>
</evidence>
<protein>
    <recommendedName>
        <fullName evidence="14">Magnesium transporter</fullName>
    </recommendedName>
</protein>
<keyword evidence="7" id="KW-0862">Zinc</keyword>
<dbReference type="GO" id="GO:0000287">
    <property type="term" value="F:magnesium ion binding"/>
    <property type="evidence" value="ECO:0007669"/>
    <property type="project" value="TreeGrafter"/>
</dbReference>
<dbReference type="EMBL" id="NEXX01000004">
    <property type="protein sequence ID" value="OUY06663.1"/>
    <property type="molecule type" value="Genomic_DNA"/>
</dbReference>
<dbReference type="GO" id="GO:0015087">
    <property type="term" value="F:cobalt ion transmembrane transporter activity"/>
    <property type="evidence" value="ECO:0007669"/>
    <property type="project" value="TreeGrafter"/>
</dbReference>
<dbReference type="PANTHER" id="PTHR46494:SF3">
    <property type="entry name" value="ZINC TRANSPORT PROTEIN ZNTB"/>
    <property type="match status" value="1"/>
</dbReference>
<keyword evidence="13" id="KW-1185">Reference proteome</keyword>
<dbReference type="GO" id="GO:0005886">
    <property type="term" value="C:plasma membrane"/>
    <property type="evidence" value="ECO:0007669"/>
    <property type="project" value="UniProtKB-SubCell"/>
</dbReference>
<keyword evidence="9" id="KW-0406">Ion transport</keyword>
<dbReference type="SUPFAM" id="SSF143865">
    <property type="entry name" value="CorA soluble domain-like"/>
    <property type="match status" value="1"/>
</dbReference>
<evidence type="ECO:0000256" key="2">
    <source>
        <dbReference type="ARBA" id="ARBA00009765"/>
    </source>
</evidence>
<evidence type="ECO:0000256" key="4">
    <source>
        <dbReference type="ARBA" id="ARBA00022475"/>
    </source>
</evidence>
<evidence type="ECO:0000313" key="13">
    <source>
        <dbReference type="Proteomes" id="UP000196536"/>
    </source>
</evidence>
<proteinExistence type="inferred from homology"/>
<reference evidence="12 13" key="1">
    <citation type="submission" date="2017-05" db="EMBL/GenBank/DDBJ databases">
        <title>Acinetobacter populi ANC 5415 (= PBJ7), whole genome shotgun sequencing project.</title>
        <authorList>
            <person name="Nemec A."/>
            <person name="Radolfova-Krizova L."/>
        </authorList>
    </citation>
    <scope>NUCLEOTIDE SEQUENCE [LARGE SCALE GENOMIC DNA]</scope>
    <source>
        <strain evidence="12 13">PBJ7</strain>
    </source>
</reference>
<comment type="similarity">
    <text evidence="2">Belongs to the CorA metal ion transporter (MIT) (TC 1.A.35) family.</text>
</comment>
<dbReference type="GO" id="GO:0050897">
    <property type="term" value="F:cobalt ion binding"/>
    <property type="evidence" value="ECO:0007669"/>
    <property type="project" value="TreeGrafter"/>
</dbReference>
<comment type="caution">
    <text evidence="12">The sequence shown here is derived from an EMBL/GenBank/DDBJ whole genome shotgun (WGS) entry which is preliminary data.</text>
</comment>
<dbReference type="Pfam" id="PF01544">
    <property type="entry name" value="CorA"/>
    <property type="match status" value="1"/>
</dbReference>
<dbReference type="PANTHER" id="PTHR46494">
    <property type="entry name" value="CORA FAMILY METAL ION TRANSPORTER (EUROFUNG)"/>
    <property type="match status" value="1"/>
</dbReference>
<organism evidence="12 13">
    <name type="scientific">Acinetobacter populi</name>
    <dbReference type="NCBI Taxonomy" id="1582270"/>
    <lineage>
        <taxon>Bacteria</taxon>
        <taxon>Pseudomonadati</taxon>
        <taxon>Pseudomonadota</taxon>
        <taxon>Gammaproteobacteria</taxon>
        <taxon>Moraxellales</taxon>
        <taxon>Moraxellaceae</taxon>
        <taxon>Acinetobacter</taxon>
    </lineage>
</organism>
<evidence type="ECO:0000256" key="9">
    <source>
        <dbReference type="ARBA" id="ARBA00023065"/>
    </source>
</evidence>
<dbReference type="SUPFAM" id="SSF144083">
    <property type="entry name" value="Magnesium transport protein CorA, transmembrane region"/>
    <property type="match status" value="1"/>
</dbReference>
<sequence length="361" mass="42447">MKQYYFYIHSESQVIFLSSKPLENKQLVFVWLECTLDDLEHPEQWQQQVYAQTHLMMNEYHIEDICNIDHPSNYDTTEDYDLLIFRKLVTPEDGFKQVPQPDHDDKIKMLNPAELLTTPMSFCISPYYLISVRDSRNLATKQYVDRLNSMLDKDISQLGKNIRLPSSPLDLTLRLLNVVIDRYLDIRLPLTQRVTFWQNQLLQSSARFTQWQDLFQENMALQQIEYLCEEQIDVLQELRDDIMENQSQLTGEFSLESQDITLVRVHDLLSHVERVQKHVTRLEAMIKTAIDLHFSAIANQTNENMRILAIITAIFSPLTLLTGIYGMNFEVIPGLKNPYGFWFLVYGDDHDSDHIDPDVYF</sequence>
<name>A0A1Z9YWV9_9GAMM</name>
<keyword evidence="3" id="KW-0813">Transport</keyword>
<keyword evidence="5" id="KW-0997">Cell inner membrane</keyword>
<evidence type="ECO:0000313" key="12">
    <source>
        <dbReference type="EMBL" id="OUY06663.1"/>
    </source>
</evidence>
<comment type="subcellular location">
    <subcellularLocation>
        <location evidence="1">Cell membrane</location>
        <topology evidence="1">Multi-pass membrane protein</topology>
    </subcellularLocation>
</comment>
<dbReference type="AlphaFoldDB" id="A0A1Z9YWV9"/>
<dbReference type="InterPro" id="IPR002523">
    <property type="entry name" value="MgTranspt_CorA/ZnTranspt_ZntB"/>
</dbReference>
<evidence type="ECO:0008006" key="14">
    <source>
        <dbReference type="Google" id="ProtNLM"/>
    </source>
</evidence>
<keyword evidence="10 11" id="KW-0472">Membrane</keyword>
<evidence type="ECO:0000256" key="11">
    <source>
        <dbReference type="SAM" id="Phobius"/>
    </source>
</evidence>
<evidence type="ECO:0000256" key="6">
    <source>
        <dbReference type="ARBA" id="ARBA00022692"/>
    </source>
</evidence>
<evidence type="ECO:0000256" key="8">
    <source>
        <dbReference type="ARBA" id="ARBA00022989"/>
    </source>
</evidence>
<dbReference type="GO" id="GO:0015095">
    <property type="term" value="F:magnesium ion transmembrane transporter activity"/>
    <property type="evidence" value="ECO:0007669"/>
    <property type="project" value="TreeGrafter"/>
</dbReference>
<gene>
    <name evidence="12" type="ORF">CAP51_12085</name>
</gene>
<dbReference type="OrthoDB" id="9803416at2"/>
<dbReference type="RefSeq" id="WP_087621020.1">
    <property type="nucleotide sequence ID" value="NZ_NEXX01000004.1"/>
</dbReference>
<keyword evidence="8 11" id="KW-1133">Transmembrane helix</keyword>
<evidence type="ECO:0000256" key="3">
    <source>
        <dbReference type="ARBA" id="ARBA00022448"/>
    </source>
</evidence>
<evidence type="ECO:0000256" key="5">
    <source>
        <dbReference type="ARBA" id="ARBA00022519"/>
    </source>
</evidence>
<evidence type="ECO:0000256" key="7">
    <source>
        <dbReference type="ARBA" id="ARBA00022833"/>
    </source>
</evidence>